<keyword evidence="1" id="KW-0175">Coiled coil</keyword>
<accession>A0A820E619</accession>
<gene>
    <name evidence="2" type="ORF">OKA104_LOCUS43106</name>
</gene>
<name>A0A820E619_9BILA</name>
<dbReference type="Gene3D" id="1.10.287.2610">
    <property type="match status" value="1"/>
</dbReference>
<dbReference type="AlphaFoldDB" id="A0A820E619"/>
<proteinExistence type="predicted"/>
<evidence type="ECO:0000313" key="2">
    <source>
        <dbReference type="EMBL" id="CAF4241568.1"/>
    </source>
</evidence>
<protein>
    <submittedName>
        <fullName evidence="2">Uncharacterized protein</fullName>
    </submittedName>
</protein>
<evidence type="ECO:0000313" key="3">
    <source>
        <dbReference type="Proteomes" id="UP000663881"/>
    </source>
</evidence>
<organism evidence="2 3">
    <name type="scientific">Adineta steineri</name>
    <dbReference type="NCBI Taxonomy" id="433720"/>
    <lineage>
        <taxon>Eukaryota</taxon>
        <taxon>Metazoa</taxon>
        <taxon>Spiralia</taxon>
        <taxon>Gnathifera</taxon>
        <taxon>Rotifera</taxon>
        <taxon>Eurotatoria</taxon>
        <taxon>Bdelloidea</taxon>
        <taxon>Adinetida</taxon>
        <taxon>Adinetidae</taxon>
        <taxon>Adineta</taxon>
    </lineage>
</organism>
<dbReference type="EMBL" id="CAJOAY010011740">
    <property type="protein sequence ID" value="CAF4241568.1"/>
    <property type="molecule type" value="Genomic_DNA"/>
</dbReference>
<feature type="coiled-coil region" evidence="1">
    <location>
        <begin position="31"/>
        <end position="95"/>
    </location>
</feature>
<reference evidence="2" key="1">
    <citation type="submission" date="2021-02" db="EMBL/GenBank/DDBJ databases">
        <authorList>
            <person name="Nowell W R."/>
        </authorList>
    </citation>
    <scope>NUCLEOTIDE SEQUENCE</scope>
</reference>
<evidence type="ECO:0000256" key="1">
    <source>
        <dbReference type="SAM" id="Coils"/>
    </source>
</evidence>
<comment type="caution">
    <text evidence="2">The sequence shown here is derived from an EMBL/GenBank/DDBJ whole genome shotgun (WGS) entry which is preliminary data.</text>
</comment>
<sequence length="96" mass="10951">MKTGVQKLFEAAEQVQKITQELITKEKDMAIANMEAEKQVAEMEILRSAAEMKTKEVQESKETAEILVKQVNEEKAIAEEELSAAEIILKRSRRRC</sequence>
<dbReference type="Proteomes" id="UP000663881">
    <property type="component" value="Unassembled WGS sequence"/>
</dbReference>